<dbReference type="Pfam" id="PF01261">
    <property type="entry name" value="AP_endonuc_2"/>
    <property type="match status" value="1"/>
</dbReference>
<keyword evidence="4" id="KW-1185">Reference proteome</keyword>
<evidence type="ECO:0000313" key="4">
    <source>
        <dbReference type="Proteomes" id="UP000198891"/>
    </source>
</evidence>
<sequence length="339" mass="37407">MKVGLDAYTLRESKLDVWELIDWIVAHRLEGMQVSHTLLEDLSTDQIQDLAGCNRNLGLYLELAGPSINPCRGRRTVADVVAEWVELISRAAALGAPLANTSFGLLRERTMQSPALEEQIGLTTEVLRQLAPVGEAHNVAITVELHVDLTSRELVRMVEAVDSRFIGVNLDTANALGLMEDPVEAAERLAPFVRTVHLKDSCVYPAPGGYNWQGGSVLGRGLVDLPTIVDILYAANPDVNLNIEDSGGYLLIPVDDPRFFDSLTELTPQGVMNFNRLLLAGEQLVRTGLQPTPEESDRMLWADVIEGRMHLNAEFARRLRDDVVARHTQDKRNGSEDVA</sequence>
<dbReference type="EMBL" id="FNPZ01000001">
    <property type="protein sequence ID" value="SDY65102.1"/>
    <property type="molecule type" value="Genomic_DNA"/>
</dbReference>
<dbReference type="OrthoDB" id="3520171at2"/>
<dbReference type="Gene3D" id="3.20.20.150">
    <property type="entry name" value="Divalent-metal-dependent TIM barrel enzymes"/>
    <property type="match status" value="1"/>
</dbReference>
<dbReference type="RefSeq" id="WP_092549664.1">
    <property type="nucleotide sequence ID" value="NZ_FNPZ01000001.1"/>
</dbReference>
<dbReference type="InterPro" id="IPR013022">
    <property type="entry name" value="Xyl_isomerase-like_TIM-brl"/>
</dbReference>
<proteinExistence type="predicted"/>
<evidence type="ECO:0000313" key="3">
    <source>
        <dbReference type="EMBL" id="SDY65102.1"/>
    </source>
</evidence>
<dbReference type="PANTHER" id="PTHR12110">
    <property type="entry name" value="HYDROXYPYRUVATE ISOMERASE"/>
    <property type="match status" value="1"/>
</dbReference>
<gene>
    <name evidence="3" type="ORF">SAMN05216554_1030</name>
</gene>
<dbReference type="GO" id="GO:0016853">
    <property type="term" value="F:isomerase activity"/>
    <property type="evidence" value="ECO:0007669"/>
    <property type="project" value="UniProtKB-KW"/>
</dbReference>
<dbReference type="PANTHER" id="PTHR12110:SF53">
    <property type="entry name" value="BLR5974 PROTEIN"/>
    <property type="match status" value="1"/>
</dbReference>
<dbReference type="InterPro" id="IPR036237">
    <property type="entry name" value="Xyl_isomerase-like_sf"/>
</dbReference>
<dbReference type="AlphaFoldDB" id="A0A1H3LKY0"/>
<evidence type="ECO:0000259" key="2">
    <source>
        <dbReference type="Pfam" id="PF01261"/>
    </source>
</evidence>
<name>A0A1H3LKY0_9MICO</name>
<evidence type="ECO:0000256" key="1">
    <source>
        <dbReference type="ARBA" id="ARBA00023277"/>
    </source>
</evidence>
<keyword evidence="3" id="KW-0413">Isomerase</keyword>
<organism evidence="3 4">
    <name type="scientific">Herbiconiux ginsengi</name>
    <dbReference type="NCBI Taxonomy" id="381665"/>
    <lineage>
        <taxon>Bacteria</taxon>
        <taxon>Bacillati</taxon>
        <taxon>Actinomycetota</taxon>
        <taxon>Actinomycetes</taxon>
        <taxon>Micrococcales</taxon>
        <taxon>Microbacteriaceae</taxon>
        <taxon>Herbiconiux</taxon>
    </lineage>
</organism>
<keyword evidence="1" id="KW-0119">Carbohydrate metabolism</keyword>
<accession>A0A1H3LKY0</accession>
<reference evidence="3 4" key="1">
    <citation type="submission" date="2016-10" db="EMBL/GenBank/DDBJ databases">
        <authorList>
            <person name="de Groot N.N."/>
        </authorList>
    </citation>
    <scope>NUCLEOTIDE SEQUENCE [LARGE SCALE GENOMIC DNA]</scope>
    <source>
        <strain evidence="3 4">CGMCC 4.3491</strain>
    </source>
</reference>
<dbReference type="InterPro" id="IPR050312">
    <property type="entry name" value="IolE/XylAMocC-like"/>
</dbReference>
<protein>
    <submittedName>
        <fullName evidence="3">Sugar phosphate isomerase/epimerase</fullName>
    </submittedName>
</protein>
<feature type="domain" description="Xylose isomerase-like TIM barrel" evidence="2">
    <location>
        <begin position="29"/>
        <end position="244"/>
    </location>
</feature>
<dbReference type="STRING" id="381665.SAMN05216554_1030"/>
<dbReference type="SUPFAM" id="SSF51658">
    <property type="entry name" value="Xylose isomerase-like"/>
    <property type="match status" value="1"/>
</dbReference>
<dbReference type="Proteomes" id="UP000198891">
    <property type="component" value="Unassembled WGS sequence"/>
</dbReference>